<dbReference type="EMBL" id="FXZD01000002">
    <property type="protein sequence ID" value="SMX73061.1"/>
    <property type="molecule type" value="Genomic_DNA"/>
</dbReference>
<gene>
    <name evidence="3" type="ORF">BANT918_00841</name>
</gene>
<feature type="transmembrane region" description="Helical" evidence="2">
    <location>
        <begin position="156"/>
        <end position="175"/>
    </location>
</feature>
<evidence type="ECO:0000313" key="4">
    <source>
        <dbReference type="Proteomes" id="UP000234433"/>
    </source>
</evidence>
<proteinExistence type="predicted"/>
<reference evidence="3 4" key="1">
    <citation type="submission" date="2017-03" db="EMBL/GenBank/DDBJ databases">
        <authorList>
            <person name="Afonso C.L."/>
            <person name="Miller P.J."/>
            <person name="Scott M.A."/>
            <person name="Spackman E."/>
            <person name="Goraichik I."/>
            <person name="Dimitrov K.M."/>
            <person name="Suarez D.L."/>
            <person name="Swayne D.E."/>
        </authorList>
    </citation>
    <scope>NUCLEOTIDE SEQUENCE [LARGE SCALE GENOMIC DNA]</scope>
    <source>
        <strain evidence="3 4">CNRZ 918</strain>
    </source>
</reference>
<dbReference type="AlphaFoldDB" id="A0A2H1ICX1"/>
<name>A0A2H1ICX1_9MICO</name>
<feature type="region of interest" description="Disordered" evidence="1">
    <location>
        <begin position="179"/>
        <end position="213"/>
    </location>
</feature>
<feature type="transmembrane region" description="Helical" evidence="2">
    <location>
        <begin position="114"/>
        <end position="136"/>
    </location>
</feature>
<dbReference type="Proteomes" id="UP000234433">
    <property type="component" value="Unassembled WGS sequence"/>
</dbReference>
<evidence type="ECO:0000256" key="2">
    <source>
        <dbReference type="SAM" id="Phobius"/>
    </source>
</evidence>
<keyword evidence="2" id="KW-0472">Membrane</keyword>
<evidence type="ECO:0000313" key="3">
    <source>
        <dbReference type="EMBL" id="SMX73061.1"/>
    </source>
</evidence>
<feature type="transmembrane region" description="Helical" evidence="2">
    <location>
        <begin position="60"/>
        <end position="78"/>
    </location>
</feature>
<dbReference type="SUPFAM" id="SSF81324">
    <property type="entry name" value="Voltage-gated potassium channels"/>
    <property type="match status" value="1"/>
</dbReference>
<accession>A0A2H1ICX1</accession>
<sequence>MPVLIAALVSIPAVFLSFLSGPWADAGRVINFLSGLVLVGETLILLVIAPDKIAWFKRHLWLVVLTILIVLGVVFALGPVQLFRLIRLIGALRILRTGRIIKAGRLLSGHIDGAWNRFAALGVSILVAIFVAATLADPSSTVRGLLRNVLPFQFGPIAIVISGLVLAGATFIVLFDRSSRDEETDDDTSDEGDGESSGRSCAGKSEETDSGSG</sequence>
<keyword evidence="2" id="KW-1133">Transmembrane helix</keyword>
<feature type="compositionally biased region" description="Acidic residues" evidence="1">
    <location>
        <begin position="182"/>
        <end position="194"/>
    </location>
</feature>
<feature type="transmembrane region" description="Helical" evidence="2">
    <location>
        <begin position="29"/>
        <end position="48"/>
    </location>
</feature>
<dbReference type="Gene3D" id="1.10.287.70">
    <property type="match status" value="1"/>
</dbReference>
<protein>
    <submittedName>
        <fullName evidence="3">Uncharacterized protein</fullName>
    </submittedName>
</protein>
<keyword evidence="2" id="KW-0812">Transmembrane</keyword>
<organism evidence="3 4">
    <name type="scientific">Brevibacterium antiquum CNRZ 918</name>
    <dbReference type="NCBI Taxonomy" id="1255637"/>
    <lineage>
        <taxon>Bacteria</taxon>
        <taxon>Bacillati</taxon>
        <taxon>Actinomycetota</taxon>
        <taxon>Actinomycetes</taxon>
        <taxon>Micrococcales</taxon>
        <taxon>Brevibacteriaceae</taxon>
        <taxon>Brevibacterium</taxon>
    </lineage>
</organism>
<evidence type="ECO:0000256" key="1">
    <source>
        <dbReference type="SAM" id="MobiDB-lite"/>
    </source>
</evidence>